<feature type="non-terminal residue" evidence="1">
    <location>
        <position position="64"/>
    </location>
</feature>
<keyword evidence="2" id="KW-1185">Reference proteome</keyword>
<dbReference type="EMBL" id="LDEV01003451">
    <property type="protein sequence ID" value="KLJ05833.1"/>
    <property type="molecule type" value="Genomic_DNA"/>
</dbReference>
<reference evidence="2" key="1">
    <citation type="journal article" date="2015" name="PLoS Genet.">
        <title>The dynamic genome and transcriptome of the human fungal pathogen Blastomyces and close relative Emmonsia.</title>
        <authorList>
            <person name="Munoz J.F."/>
            <person name="Gauthier G.M."/>
            <person name="Desjardins C.A."/>
            <person name="Gallo J.E."/>
            <person name="Holder J."/>
            <person name="Sullivan T.D."/>
            <person name="Marty A.J."/>
            <person name="Carmen J.C."/>
            <person name="Chen Z."/>
            <person name="Ding L."/>
            <person name="Gujja S."/>
            <person name="Magrini V."/>
            <person name="Misas E."/>
            <person name="Mitreva M."/>
            <person name="Priest M."/>
            <person name="Saif S."/>
            <person name="Whiston E.A."/>
            <person name="Young S."/>
            <person name="Zeng Q."/>
            <person name="Goldman W.E."/>
            <person name="Mardis E.R."/>
            <person name="Taylor J.W."/>
            <person name="McEwen J.G."/>
            <person name="Clay O.K."/>
            <person name="Klein B.S."/>
            <person name="Cuomo C.A."/>
        </authorList>
    </citation>
    <scope>NUCLEOTIDE SEQUENCE [LARGE SCALE GENOMIC DNA]</scope>
    <source>
        <strain evidence="2">UAMH 139</strain>
    </source>
</reference>
<dbReference type="OrthoDB" id="4189866at2759"/>
<comment type="caution">
    <text evidence="1">The sequence shown here is derived from an EMBL/GenBank/DDBJ whole genome shotgun (WGS) entry which is preliminary data.</text>
</comment>
<evidence type="ECO:0000313" key="1">
    <source>
        <dbReference type="EMBL" id="KLJ05833.1"/>
    </source>
</evidence>
<protein>
    <submittedName>
        <fullName evidence="1">Uncharacterized protein</fullName>
    </submittedName>
</protein>
<evidence type="ECO:0000313" key="2">
    <source>
        <dbReference type="Proteomes" id="UP000053573"/>
    </source>
</evidence>
<feature type="non-terminal residue" evidence="1">
    <location>
        <position position="1"/>
    </location>
</feature>
<name>A0A0H1B465_9EURO</name>
<proteinExistence type="predicted"/>
<dbReference type="Proteomes" id="UP000053573">
    <property type="component" value="Unassembled WGS sequence"/>
</dbReference>
<organism evidence="1 2">
    <name type="scientific">Blastomyces silverae</name>
    <dbReference type="NCBI Taxonomy" id="2060906"/>
    <lineage>
        <taxon>Eukaryota</taxon>
        <taxon>Fungi</taxon>
        <taxon>Dikarya</taxon>
        <taxon>Ascomycota</taxon>
        <taxon>Pezizomycotina</taxon>
        <taxon>Eurotiomycetes</taxon>
        <taxon>Eurotiomycetidae</taxon>
        <taxon>Onygenales</taxon>
        <taxon>Ajellomycetaceae</taxon>
        <taxon>Blastomyces</taxon>
    </lineage>
</organism>
<accession>A0A0H1B465</accession>
<gene>
    <name evidence="1" type="ORF">EMPG_10740</name>
</gene>
<sequence>KTAEKKMRIKILFRFYIYSIIENIEKTALLSEYINLLITEIKSEKADQIMSAFKVQIDYYYYYY</sequence>
<dbReference type="AlphaFoldDB" id="A0A0H1B465"/>